<feature type="transmembrane region" description="Helical" evidence="7">
    <location>
        <begin position="122"/>
        <end position="149"/>
    </location>
</feature>
<evidence type="ECO:0000259" key="8">
    <source>
        <dbReference type="Pfam" id="PF01490"/>
    </source>
</evidence>
<evidence type="ECO:0000256" key="5">
    <source>
        <dbReference type="ARBA" id="ARBA00023136"/>
    </source>
</evidence>
<dbReference type="Pfam" id="PF01490">
    <property type="entry name" value="Aa_trans"/>
    <property type="match status" value="1"/>
</dbReference>
<evidence type="ECO:0000256" key="4">
    <source>
        <dbReference type="ARBA" id="ARBA00022989"/>
    </source>
</evidence>
<dbReference type="OrthoDB" id="40134at2759"/>
<dbReference type="PANTHER" id="PTHR22950:SF683">
    <property type="entry name" value="AMINO ACID TRANSPORTER (EUROFUNG)"/>
    <property type="match status" value="1"/>
</dbReference>
<dbReference type="InterPro" id="IPR013057">
    <property type="entry name" value="AA_transpt_TM"/>
</dbReference>
<evidence type="ECO:0000256" key="6">
    <source>
        <dbReference type="SAM" id="MobiDB-lite"/>
    </source>
</evidence>
<keyword evidence="10" id="KW-1185">Reference proteome</keyword>
<dbReference type="Proteomes" id="UP000654913">
    <property type="component" value="Chromosome 1"/>
</dbReference>
<reference evidence="9" key="1">
    <citation type="submission" date="2021-01" db="EMBL/GenBank/DDBJ databases">
        <authorList>
            <consortium name="Aspergillus puulaauensis MK2 genome sequencing consortium"/>
            <person name="Kazuki M."/>
            <person name="Futagami T."/>
        </authorList>
    </citation>
    <scope>NUCLEOTIDE SEQUENCE</scope>
    <source>
        <strain evidence="9">MK2</strain>
    </source>
</reference>
<dbReference type="AlphaFoldDB" id="A0A7R8AHB2"/>
<feature type="transmembrane region" description="Helical" evidence="7">
    <location>
        <begin position="310"/>
        <end position="329"/>
    </location>
</feature>
<evidence type="ECO:0000313" key="9">
    <source>
        <dbReference type="EMBL" id="BCS17303.1"/>
    </source>
</evidence>
<feature type="compositionally biased region" description="Basic and acidic residues" evidence="6">
    <location>
        <begin position="1"/>
        <end position="10"/>
    </location>
</feature>
<feature type="transmembrane region" description="Helical" evidence="7">
    <location>
        <begin position="376"/>
        <end position="394"/>
    </location>
</feature>
<dbReference type="GO" id="GO:0015179">
    <property type="term" value="F:L-amino acid transmembrane transporter activity"/>
    <property type="evidence" value="ECO:0007669"/>
    <property type="project" value="TreeGrafter"/>
</dbReference>
<feature type="transmembrane region" description="Helical" evidence="7">
    <location>
        <begin position="155"/>
        <end position="174"/>
    </location>
</feature>
<evidence type="ECO:0000256" key="2">
    <source>
        <dbReference type="ARBA" id="ARBA00008066"/>
    </source>
</evidence>
<dbReference type="PANTHER" id="PTHR22950">
    <property type="entry name" value="AMINO ACID TRANSPORTER"/>
    <property type="match status" value="1"/>
</dbReference>
<evidence type="ECO:0000313" key="10">
    <source>
        <dbReference type="Proteomes" id="UP000654913"/>
    </source>
</evidence>
<comment type="similarity">
    <text evidence="2">Belongs to the amino acid/polyamine transporter 2 family.</text>
</comment>
<organism evidence="9 10">
    <name type="scientific">Aspergillus puulaauensis</name>
    <dbReference type="NCBI Taxonomy" id="1220207"/>
    <lineage>
        <taxon>Eukaryota</taxon>
        <taxon>Fungi</taxon>
        <taxon>Dikarya</taxon>
        <taxon>Ascomycota</taxon>
        <taxon>Pezizomycotina</taxon>
        <taxon>Eurotiomycetes</taxon>
        <taxon>Eurotiomycetidae</taxon>
        <taxon>Eurotiales</taxon>
        <taxon>Aspergillaceae</taxon>
        <taxon>Aspergillus</taxon>
    </lineage>
</organism>
<feature type="transmembrane region" description="Helical" evidence="7">
    <location>
        <begin position="350"/>
        <end position="370"/>
    </location>
</feature>
<feature type="region of interest" description="Disordered" evidence="6">
    <location>
        <begin position="1"/>
        <end position="20"/>
    </location>
</feature>
<protein>
    <recommendedName>
        <fullName evidence="8">Amino acid transporter transmembrane domain-containing protein</fullName>
    </recommendedName>
</protein>
<evidence type="ECO:0000256" key="1">
    <source>
        <dbReference type="ARBA" id="ARBA00004141"/>
    </source>
</evidence>
<evidence type="ECO:0000256" key="7">
    <source>
        <dbReference type="SAM" id="Phobius"/>
    </source>
</evidence>
<feature type="transmembrane region" description="Helical" evidence="7">
    <location>
        <begin position="47"/>
        <end position="72"/>
    </location>
</feature>
<dbReference type="GeneID" id="64967308"/>
<feature type="transmembrane region" description="Helical" evidence="7">
    <location>
        <begin position="235"/>
        <end position="256"/>
    </location>
</feature>
<evidence type="ECO:0000256" key="3">
    <source>
        <dbReference type="ARBA" id="ARBA00022692"/>
    </source>
</evidence>
<proteinExistence type="inferred from homology"/>
<dbReference type="RefSeq" id="XP_041549497.1">
    <property type="nucleotide sequence ID" value="XM_041696879.1"/>
</dbReference>
<comment type="subcellular location">
    <subcellularLocation>
        <location evidence="1">Membrane</location>
        <topology evidence="1">Multi-pass membrane protein</topology>
    </subcellularLocation>
</comment>
<feature type="transmembrane region" description="Helical" evidence="7">
    <location>
        <begin position="268"/>
        <end position="290"/>
    </location>
</feature>
<feature type="transmembrane region" description="Helical" evidence="7">
    <location>
        <begin position="78"/>
        <end position="101"/>
    </location>
</feature>
<sequence length="414" mass="43911">MNQDIKRSEDPEGIDTGPPSIGKVENIVTNDAVFGNITEGGPNYRNLGLLGTIALMMKTQIGLGVLSMPLILGTLGIVPGNILIVTIAAITTWSSYMIGVFKIRHPEVYGIGDVGGMFFGRVGYELFGGAYALQFTFSAGSAMLSISIALNALSSHAVCTAIFVAVAAVAGFGIGSIRTLDRIGILAWIGTICIITAVFVVTVGVGLQDRPSAAPQAGEWTSDYKLVNSPGFTDAISAVSSLVFTYTGTPIFFNIVSEMREPLLYPRALAVCQTAVTIVYIIVGTVVYYYCGSYVASPALGSAGDIVKKVSYGIALPGLIVSCVLFVHLPGKHIFVRILRGSDHLTSNSVIHWTTWLSSTFGVALVAYIVASAIPVFSGLIALIGALLGSFLNFHPYAGMWLYDNWKTAERTLK</sequence>
<gene>
    <name evidence="9" type="ORF">APUU_10131S</name>
</gene>
<dbReference type="KEGG" id="apuu:APUU_10131S"/>
<reference evidence="9" key="2">
    <citation type="submission" date="2021-02" db="EMBL/GenBank/DDBJ databases">
        <title>Aspergillus puulaauensis MK2 genome sequence.</title>
        <authorList>
            <person name="Futagami T."/>
            <person name="Mori K."/>
            <person name="Kadooka C."/>
            <person name="Tanaka T."/>
        </authorList>
    </citation>
    <scope>NUCLEOTIDE SEQUENCE</scope>
    <source>
        <strain evidence="9">MK2</strain>
    </source>
</reference>
<feature type="transmembrane region" description="Helical" evidence="7">
    <location>
        <begin position="186"/>
        <end position="207"/>
    </location>
</feature>
<name>A0A7R8AHB2_9EURO</name>
<dbReference type="EMBL" id="AP024443">
    <property type="protein sequence ID" value="BCS17303.1"/>
    <property type="molecule type" value="Genomic_DNA"/>
</dbReference>
<feature type="domain" description="Amino acid transporter transmembrane" evidence="8">
    <location>
        <begin position="52"/>
        <end position="394"/>
    </location>
</feature>
<dbReference type="GO" id="GO:0016020">
    <property type="term" value="C:membrane"/>
    <property type="evidence" value="ECO:0007669"/>
    <property type="project" value="UniProtKB-SubCell"/>
</dbReference>
<accession>A0A7R8AHB2</accession>
<keyword evidence="3 7" id="KW-0812">Transmembrane</keyword>
<keyword evidence="4 7" id="KW-1133">Transmembrane helix</keyword>
<keyword evidence="5 7" id="KW-0472">Membrane</keyword>